<evidence type="ECO:0000256" key="1">
    <source>
        <dbReference type="SAM" id="MobiDB-lite"/>
    </source>
</evidence>
<feature type="compositionally biased region" description="Basic and acidic residues" evidence="1">
    <location>
        <begin position="39"/>
        <end position="65"/>
    </location>
</feature>
<feature type="region of interest" description="Disordered" evidence="1">
    <location>
        <begin position="33"/>
        <end position="65"/>
    </location>
</feature>
<reference evidence="2" key="2">
    <citation type="submission" date="2022-01" db="EMBL/GenBank/DDBJ databases">
        <authorList>
            <person name="Yamashiro T."/>
            <person name="Shiraishi A."/>
            <person name="Satake H."/>
            <person name="Nakayama K."/>
        </authorList>
    </citation>
    <scope>NUCLEOTIDE SEQUENCE</scope>
</reference>
<gene>
    <name evidence="2" type="ORF">Tco_0989222</name>
</gene>
<reference evidence="2" key="1">
    <citation type="journal article" date="2022" name="Int. J. Mol. Sci.">
        <title>Draft Genome of Tanacetum Coccineum: Genomic Comparison of Closely Related Tanacetum-Family Plants.</title>
        <authorList>
            <person name="Yamashiro T."/>
            <person name="Shiraishi A."/>
            <person name="Nakayama K."/>
            <person name="Satake H."/>
        </authorList>
    </citation>
    <scope>NUCLEOTIDE SEQUENCE</scope>
</reference>
<accession>A0ABQ5ETR3</accession>
<name>A0ABQ5ETR3_9ASTR</name>
<protein>
    <submittedName>
        <fullName evidence="2">Uncharacterized protein</fullName>
    </submittedName>
</protein>
<organism evidence="2 3">
    <name type="scientific">Tanacetum coccineum</name>
    <dbReference type="NCBI Taxonomy" id="301880"/>
    <lineage>
        <taxon>Eukaryota</taxon>
        <taxon>Viridiplantae</taxon>
        <taxon>Streptophyta</taxon>
        <taxon>Embryophyta</taxon>
        <taxon>Tracheophyta</taxon>
        <taxon>Spermatophyta</taxon>
        <taxon>Magnoliopsida</taxon>
        <taxon>eudicotyledons</taxon>
        <taxon>Gunneridae</taxon>
        <taxon>Pentapetalae</taxon>
        <taxon>asterids</taxon>
        <taxon>campanulids</taxon>
        <taxon>Asterales</taxon>
        <taxon>Asteraceae</taxon>
        <taxon>Asteroideae</taxon>
        <taxon>Anthemideae</taxon>
        <taxon>Anthemidinae</taxon>
        <taxon>Tanacetum</taxon>
    </lineage>
</organism>
<evidence type="ECO:0000313" key="2">
    <source>
        <dbReference type="EMBL" id="GJT54168.1"/>
    </source>
</evidence>
<comment type="caution">
    <text evidence="2">The sequence shown here is derived from an EMBL/GenBank/DDBJ whole genome shotgun (WGS) entry which is preliminary data.</text>
</comment>
<dbReference type="Proteomes" id="UP001151760">
    <property type="component" value="Unassembled WGS sequence"/>
</dbReference>
<proteinExistence type="predicted"/>
<evidence type="ECO:0000313" key="3">
    <source>
        <dbReference type="Proteomes" id="UP001151760"/>
    </source>
</evidence>
<keyword evidence="3" id="KW-1185">Reference proteome</keyword>
<dbReference type="EMBL" id="BQNB010016649">
    <property type="protein sequence ID" value="GJT54168.1"/>
    <property type="molecule type" value="Genomic_DNA"/>
</dbReference>
<sequence>MNKGERLEGDEENLDDEYEGLWRLGLKVDTSEATSPLGRHKDVADSNIGKNKESDVVDEESKSEVEDVYDETTSFMTFKSRGGTEKKSLYECWKDDYDQGRL</sequence>